<evidence type="ECO:0000259" key="1">
    <source>
        <dbReference type="Pfam" id="PF01272"/>
    </source>
</evidence>
<gene>
    <name evidence="3" type="ORF">LMTR13_09155</name>
</gene>
<feature type="domain" description="Regulator of nucleoside diphosphate kinase N-terminal" evidence="2">
    <location>
        <begin position="22"/>
        <end position="61"/>
    </location>
</feature>
<evidence type="ECO:0008006" key="5">
    <source>
        <dbReference type="Google" id="ProtNLM"/>
    </source>
</evidence>
<dbReference type="InterPro" id="IPR029462">
    <property type="entry name" value="Rnk_N"/>
</dbReference>
<sequence>MWLPKRSPRSLEQKECAVLPLPKIVLSASDYPRLEQLARIAVQQGDMSAMFLMVEINRAEIISDDARDLASVVTIGSWISYWTNWGIPRKTVQLVWPEDCTSDLAQISVLSPLGAALIGLHVGDQMPYFVAGCMNVVRIESITGPESNVVPLVRAPVFADNDPIDDDPGPNAA</sequence>
<keyword evidence="4" id="KW-1185">Reference proteome</keyword>
<dbReference type="GO" id="GO:0003677">
    <property type="term" value="F:DNA binding"/>
    <property type="evidence" value="ECO:0007669"/>
    <property type="project" value="InterPro"/>
</dbReference>
<accession>A0A1B1URV6</accession>
<dbReference type="InterPro" id="IPR036953">
    <property type="entry name" value="GreA/GreB_C_sf"/>
</dbReference>
<organism evidence="3 4">
    <name type="scientific">Bradyrhizobium icense</name>
    <dbReference type="NCBI Taxonomy" id="1274631"/>
    <lineage>
        <taxon>Bacteria</taxon>
        <taxon>Pseudomonadati</taxon>
        <taxon>Pseudomonadota</taxon>
        <taxon>Alphaproteobacteria</taxon>
        <taxon>Hyphomicrobiales</taxon>
        <taxon>Nitrobacteraceae</taxon>
        <taxon>Bradyrhizobium</taxon>
    </lineage>
</organism>
<dbReference type="Pfam" id="PF14760">
    <property type="entry name" value="Rnk_N"/>
    <property type="match status" value="1"/>
</dbReference>
<dbReference type="AlphaFoldDB" id="A0A1B1URV6"/>
<dbReference type="OrthoDB" id="7948161at2"/>
<dbReference type="Pfam" id="PF01272">
    <property type="entry name" value="GreA_GreB"/>
    <property type="match status" value="1"/>
</dbReference>
<evidence type="ECO:0000313" key="4">
    <source>
        <dbReference type="Proteomes" id="UP000092839"/>
    </source>
</evidence>
<feature type="domain" description="Transcription elongation factor GreA/GreB C-terminal" evidence="1">
    <location>
        <begin position="71"/>
        <end position="142"/>
    </location>
</feature>
<dbReference type="STRING" id="1274631.LMTR13_09155"/>
<dbReference type="Proteomes" id="UP000092839">
    <property type="component" value="Chromosome"/>
</dbReference>
<dbReference type="SUPFAM" id="SSF54534">
    <property type="entry name" value="FKBP-like"/>
    <property type="match status" value="1"/>
</dbReference>
<proteinExistence type="predicted"/>
<dbReference type="Gene3D" id="3.10.50.30">
    <property type="entry name" value="Transcription elongation factor, GreA/GreB, C-terminal domain"/>
    <property type="match status" value="1"/>
</dbReference>
<name>A0A1B1URV6_9BRAD</name>
<reference evidence="3 4" key="1">
    <citation type="submission" date="2016-07" db="EMBL/GenBank/DDBJ databases">
        <title>Complete genome sequence of Bradyrhizobium icense LMTR 13T, a potential inoculant strain isolated from lima bean (Phaseolus lunatus) in Peru.</title>
        <authorList>
            <person name="Ormeno-Orrillo E."/>
            <person name="Duran D."/>
            <person name="Rogel M.A."/>
            <person name="Rey L."/>
            <person name="Imperial J."/>
            <person name="Ruiz-Argueso T."/>
            <person name="Martinez-Romero E."/>
        </authorList>
    </citation>
    <scope>NUCLEOTIDE SEQUENCE [LARGE SCALE GENOMIC DNA]</scope>
    <source>
        <strain evidence="3 4">LMTR 13</strain>
    </source>
</reference>
<dbReference type="PROSITE" id="PS00830">
    <property type="entry name" value="GREAB_2"/>
    <property type="match status" value="1"/>
</dbReference>
<evidence type="ECO:0000313" key="3">
    <source>
        <dbReference type="EMBL" id="ANW05416.1"/>
    </source>
</evidence>
<dbReference type="EMBL" id="CP016428">
    <property type="protein sequence ID" value="ANW05416.1"/>
    <property type="molecule type" value="Genomic_DNA"/>
</dbReference>
<dbReference type="KEGG" id="bic:LMTR13_09155"/>
<evidence type="ECO:0000259" key="2">
    <source>
        <dbReference type="Pfam" id="PF14760"/>
    </source>
</evidence>
<dbReference type="InterPro" id="IPR018151">
    <property type="entry name" value="TF_GreA/GreB_CS"/>
</dbReference>
<protein>
    <recommendedName>
        <fullName evidence="5">Transcription elongation factor GreA/GreB C-terminal domain-containing protein</fullName>
    </recommendedName>
</protein>
<dbReference type="GO" id="GO:0032784">
    <property type="term" value="P:regulation of DNA-templated transcription elongation"/>
    <property type="evidence" value="ECO:0007669"/>
    <property type="project" value="InterPro"/>
</dbReference>
<dbReference type="InterPro" id="IPR001437">
    <property type="entry name" value="Tscrpt_elong_fac_GreA/B_C"/>
</dbReference>